<keyword evidence="1" id="KW-0812">Transmembrane</keyword>
<reference evidence="2 3" key="1">
    <citation type="submission" date="2014-06" db="EMBL/GenBank/DDBJ databases">
        <title>Evolutionary Origins and Diversification of the Mycorrhizal Mutualists.</title>
        <authorList>
            <consortium name="DOE Joint Genome Institute"/>
            <consortium name="Mycorrhizal Genomics Consortium"/>
            <person name="Kohler A."/>
            <person name="Kuo A."/>
            <person name="Nagy L.G."/>
            <person name="Floudas D."/>
            <person name="Copeland A."/>
            <person name="Barry K.W."/>
            <person name="Cichocki N."/>
            <person name="Veneault-Fourrey C."/>
            <person name="LaButti K."/>
            <person name="Lindquist E.A."/>
            <person name="Lipzen A."/>
            <person name="Lundell T."/>
            <person name="Morin E."/>
            <person name="Murat C."/>
            <person name="Riley R."/>
            <person name="Ohm R."/>
            <person name="Sun H."/>
            <person name="Tunlid A."/>
            <person name="Henrissat B."/>
            <person name="Grigoriev I.V."/>
            <person name="Hibbett D.S."/>
            <person name="Martin F."/>
        </authorList>
    </citation>
    <scope>NUCLEOTIDE SEQUENCE [LARGE SCALE GENOMIC DNA]</scope>
    <source>
        <strain evidence="2 3">SS14</strain>
    </source>
</reference>
<dbReference type="AlphaFoldDB" id="A0A0C9TKY5"/>
<sequence length="164" mass="17893">MYAGNFSKQATQDFSGGSGQSLHANLNPWLVIMSLNIPLRILTVLIADNAKSHMVQRFSKPCASVLDNKTCESDDSGDSNSHQDRLTILKQAIIITFAVFVGLILANPTPLIFQLRDIALFCFQLPKILEGITLMGQDSVDPVSSALKNAVCSDSELQPLRNKC</sequence>
<dbReference type="EMBL" id="KN838151">
    <property type="protein sequence ID" value="KIJ22519.1"/>
    <property type="molecule type" value="Genomic_DNA"/>
</dbReference>
<dbReference type="HOGENOM" id="CLU_1620109_0_0_1"/>
<gene>
    <name evidence="2" type="ORF">M422DRAFT_57169</name>
</gene>
<feature type="transmembrane region" description="Helical" evidence="1">
    <location>
        <begin position="92"/>
        <end position="113"/>
    </location>
</feature>
<proteinExistence type="predicted"/>
<keyword evidence="1" id="KW-0472">Membrane</keyword>
<organism evidence="2 3">
    <name type="scientific">Sphaerobolus stellatus (strain SS14)</name>
    <dbReference type="NCBI Taxonomy" id="990650"/>
    <lineage>
        <taxon>Eukaryota</taxon>
        <taxon>Fungi</taxon>
        <taxon>Dikarya</taxon>
        <taxon>Basidiomycota</taxon>
        <taxon>Agaricomycotina</taxon>
        <taxon>Agaricomycetes</taxon>
        <taxon>Phallomycetidae</taxon>
        <taxon>Geastrales</taxon>
        <taxon>Sphaerobolaceae</taxon>
        <taxon>Sphaerobolus</taxon>
    </lineage>
</organism>
<name>A0A0C9TKY5_SPHS4</name>
<dbReference type="Proteomes" id="UP000054279">
    <property type="component" value="Unassembled WGS sequence"/>
</dbReference>
<protein>
    <submittedName>
        <fullName evidence="2">Uncharacterized protein</fullName>
    </submittedName>
</protein>
<evidence type="ECO:0000256" key="1">
    <source>
        <dbReference type="SAM" id="Phobius"/>
    </source>
</evidence>
<accession>A0A0C9TKY5</accession>
<evidence type="ECO:0000313" key="3">
    <source>
        <dbReference type="Proteomes" id="UP000054279"/>
    </source>
</evidence>
<keyword evidence="3" id="KW-1185">Reference proteome</keyword>
<keyword evidence="1" id="KW-1133">Transmembrane helix</keyword>
<evidence type="ECO:0000313" key="2">
    <source>
        <dbReference type="EMBL" id="KIJ22519.1"/>
    </source>
</evidence>